<protein>
    <submittedName>
        <fullName evidence="1">Uncharacterized protein</fullName>
    </submittedName>
</protein>
<organism evidence="1 2">
    <name type="scientific">Tieghemostelium lacteum</name>
    <name type="common">Slime mold</name>
    <name type="synonym">Dictyostelium lacteum</name>
    <dbReference type="NCBI Taxonomy" id="361077"/>
    <lineage>
        <taxon>Eukaryota</taxon>
        <taxon>Amoebozoa</taxon>
        <taxon>Evosea</taxon>
        <taxon>Eumycetozoa</taxon>
        <taxon>Dictyostelia</taxon>
        <taxon>Dictyosteliales</taxon>
        <taxon>Raperosteliaceae</taxon>
        <taxon>Tieghemostelium</taxon>
    </lineage>
</organism>
<sequence length="799" mass="94661">MVAEIDFRYLLHNKVLWTHIKKFIAKGESIPERFINSLTWIVQHKHWNLLAYKLRRNERLLSLEYLTMTSVFNFFDYLDGDIELLQRLLEEYSINIYDIFLPDTFKKYPRERLQQMKFKIISLFKYLQKSLEVDISVPLNYFICEMAIIDEWSIIDNLLKDGYYSIGKSNLPYICIKEKNLKLFKYLHNQHPNSFFMYSTTKDDCLFSDLDKYHHYIFKQSVIMGNDEFILYYLNEHSNLVEPLIDVKLIMSSANDQVFDLLSQKLREKDPISSQHYSNDIDLISKDISIKECIKVFSSPVKGKRFHVFSKLIGQLQNPQEKQSVFTYTYIRNRHKFSVGANKQIYESFGKDFVIAKHQIYTLTKEEVEMFYGGKHWPRRVSLLNFIMYEVEIVVEKMIRDKLRKNNSKYLTENIKKSQGYIVAACRRKNNSITTLVLSMLRSDIDFTFLLKQGNLRHTSYLISNGFKSFNDLIDPNYKGYRVRDLLENSAKFGHVTLFQMIFNYFGGMEKDKQIDYSLLTQNPKILDYIGNNGLNFNVDSILRSKTVDPYLLEVIQKHSSSKLKEYLVNELGNMSSRKYYHHYQANDKKMYYTTRQPVFEICMEYGIPLPDNLLMDCIEDFDYEGYRYLVEDPRGPKLKRTRPLANLLQPLNGHNLCNAFNLTKLILKKEAHIPIQTMIFLESNVLKSNQYAIYISNNFKSSLKSYLEIYFPDISKLISSSNDFRVVNRIFKILYGNDWMSDETIVSQIQPLTQYYDWSTQIIPLLTNEFQYKIPITPPIKEHIVSINTNVVYFQRLK</sequence>
<proteinExistence type="predicted"/>
<comment type="caution">
    <text evidence="1">The sequence shown here is derived from an EMBL/GenBank/DDBJ whole genome shotgun (WGS) entry which is preliminary data.</text>
</comment>
<evidence type="ECO:0000313" key="2">
    <source>
        <dbReference type="Proteomes" id="UP000076078"/>
    </source>
</evidence>
<dbReference type="EMBL" id="LODT01000004">
    <property type="protein sequence ID" value="KYR02478.1"/>
    <property type="molecule type" value="Genomic_DNA"/>
</dbReference>
<keyword evidence="2" id="KW-1185">Reference proteome</keyword>
<name>A0A152A8E2_TIELA</name>
<dbReference type="Proteomes" id="UP000076078">
    <property type="component" value="Unassembled WGS sequence"/>
</dbReference>
<reference evidence="1 2" key="1">
    <citation type="submission" date="2015-12" db="EMBL/GenBank/DDBJ databases">
        <title>Dictyostelia acquired genes for synthesis and detection of signals that induce cell-type specialization by lateral gene transfer from prokaryotes.</title>
        <authorList>
            <person name="Gloeckner G."/>
            <person name="Schaap P."/>
        </authorList>
    </citation>
    <scope>NUCLEOTIDE SEQUENCE [LARGE SCALE GENOMIC DNA]</scope>
    <source>
        <strain evidence="1 2">TK</strain>
    </source>
</reference>
<accession>A0A152A8E2</accession>
<dbReference type="InParanoid" id="A0A152A8E2"/>
<gene>
    <name evidence="1" type="ORF">DLAC_01319</name>
</gene>
<dbReference type="AlphaFoldDB" id="A0A152A8E2"/>
<evidence type="ECO:0000313" key="1">
    <source>
        <dbReference type="EMBL" id="KYR02478.1"/>
    </source>
</evidence>